<dbReference type="SUPFAM" id="SSF81321">
    <property type="entry name" value="Family A G protein-coupled receptor-like"/>
    <property type="match status" value="1"/>
</dbReference>
<feature type="transmembrane region" description="Helical" evidence="5">
    <location>
        <begin position="6"/>
        <end position="31"/>
    </location>
</feature>
<proteinExistence type="predicted"/>
<dbReference type="PANTHER" id="PTHR23360:SF32">
    <property type="entry name" value="G-PROTEIN COUPLED RECEPTORS FAMILY 1 PROFILE DOMAIN-CONTAINING PROTEIN"/>
    <property type="match status" value="1"/>
</dbReference>
<dbReference type="InterPro" id="IPR000276">
    <property type="entry name" value="GPCR_Rhodpsn"/>
</dbReference>
<comment type="subcellular location">
    <subcellularLocation>
        <location evidence="1">Membrane</location>
    </subcellularLocation>
</comment>
<feature type="transmembrane region" description="Helical" evidence="5">
    <location>
        <begin position="52"/>
        <end position="75"/>
    </location>
</feature>
<evidence type="ECO:0000256" key="1">
    <source>
        <dbReference type="ARBA" id="ARBA00004370"/>
    </source>
</evidence>
<evidence type="ECO:0000256" key="2">
    <source>
        <dbReference type="ARBA" id="ARBA00022692"/>
    </source>
</evidence>
<dbReference type="EMBL" id="KZ351147">
    <property type="protein sequence ID" value="PIO63229.1"/>
    <property type="molecule type" value="Genomic_DNA"/>
</dbReference>
<dbReference type="AlphaFoldDB" id="A0A2G9TYW5"/>
<keyword evidence="3 5" id="KW-1133">Transmembrane helix</keyword>
<evidence type="ECO:0000256" key="5">
    <source>
        <dbReference type="SAM" id="Phobius"/>
    </source>
</evidence>
<keyword evidence="7" id="KW-1185">Reference proteome</keyword>
<protein>
    <submittedName>
        <fullName evidence="6">Uncharacterized protein</fullName>
    </submittedName>
</protein>
<dbReference type="InterPro" id="IPR019424">
    <property type="entry name" value="7TM_GPCR_Srsx"/>
</dbReference>
<dbReference type="OrthoDB" id="5873055at2759"/>
<feature type="transmembrane region" description="Helical" evidence="5">
    <location>
        <begin position="81"/>
        <end position="105"/>
    </location>
</feature>
<evidence type="ECO:0000313" key="7">
    <source>
        <dbReference type="Proteomes" id="UP000230423"/>
    </source>
</evidence>
<dbReference type="GO" id="GO:0004930">
    <property type="term" value="F:G protein-coupled receptor activity"/>
    <property type="evidence" value="ECO:0007669"/>
    <property type="project" value="InterPro"/>
</dbReference>
<organism evidence="6 7">
    <name type="scientific">Teladorsagia circumcincta</name>
    <name type="common">Brown stomach worm</name>
    <name type="synonym">Ostertagia circumcincta</name>
    <dbReference type="NCBI Taxonomy" id="45464"/>
    <lineage>
        <taxon>Eukaryota</taxon>
        <taxon>Metazoa</taxon>
        <taxon>Ecdysozoa</taxon>
        <taxon>Nematoda</taxon>
        <taxon>Chromadorea</taxon>
        <taxon>Rhabditida</taxon>
        <taxon>Rhabditina</taxon>
        <taxon>Rhabditomorpha</taxon>
        <taxon>Strongyloidea</taxon>
        <taxon>Trichostrongylidae</taxon>
        <taxon>Teladorsagia</taxon>
    </lineage>
</organism>
<evidence type="ECO:0000256" key="4">
    <source>
        <dbReference type="ARBA" id="ARBA00023136"/>
    </source>
</evidence>
<name>A0A2G9TYW5_TELCI</name>
<dbReference type="Pfam" id="PF10320">
    <property type="entry name" value="7TM_GPCR_Srsx"/>
    <property type="match status" value="1"/>
</dbReference>
<reference evidence="6 7" key="1">
    <citation type="submission" date="2015-09" db="EMBL/GenBank/DDBJ databases">
        <title>Draft genome of the parasitic nematode Teladorsagia circumcincta isolate WARC Sus (inbred).</title>
        <authorList>
            <person name="Mitreva M."/>
        </authorList>
    </citation>
    <scope>NUCLEOTIDE SEQUENCE [LARGE SCALE GENOMIC DNA]</scope>
    <source>
        <strain evidence="6 7">S</strain>
    </source>
</reference>
<sequence>LKDHVSLAWSMSNIVINSLVVLAYAIIIITVKFNGKPSTSHETRRVVKRLRVTVVIFILSWYMAILGVKIGYAIGLDEDALAIWQSNMVVFALLCYSQAFYVCLWRSYEYREAFMEQLAIMTGNIINYQPKHTVNNSTTTKVVQASSKSPR</sequence>
<dbReference type="GO" id="GO:0016020">
    <property type="term" value="C:membrane"/>
    <property type="evidence" value="ECO:0007669"/>
    <property type="project" value="UniProtKB-SubCell"/>
</dbReference>
<dbReference type="InterPro" id="IPR047130">
    <property type="entry name" value="7TM_GPCR_Srsx_nematod"/>
</dbReference>
<accession>A0A2G9TYW5</accession>
<dbReference type="Proteomes" id="UP000230423">
    <property type="component" value="Unassembled WGS sequence"/>
</dbReference>
<keyword evidence="2 5" id="KW-0812">Transmembrane</keyword>
<evidence type="ECO:0000256" key="3">
    <source>
        <dbReference type="ARBA" id="ARBA00022989"/>
    </source>
</evidence>
<dbReference type="SMART" id="SM01381">
    <property type="entry name" value="7TM_GPCR_Srsx"/>
    <property type="match status" value="1"/>
</dbReference>
<gene>
    <name evidence="6" type="ORF">TELCIR_15182</name>
</gene>
<dbReference type="Gene3D" id="1.20.1070.10">
    <property type="entry name" value="Rhodopsin 7-helix transmembrane proteins"/>
    <property type="match status" value="1"/>
</dbReference>
<evidence type="ECO:0000313" key="6">
    <source>
        <dbReference type="EMBL" id="PIO63229.1"/>
    </source>
</evidence>
<keyword evidence="4 5" id="KW-0472">Membrane</keyword>
<feature type="non-terminal residue" evidence="6">
    <location>
        <position position="1"/>
    </location>
</feature>
<dbReference type="PANTHER" id="PTHR23360">
    <property type="entry name" value="G-PROTEIN COUPLED RECEPTORS FAMILY 1 PROFILE DOMAIN-CONTAINING PROTEIN-RELATED"/>
    <property type="match status" value="1"/>
</dbReference>